<proteinExistence type="predicted"/>
<dbReference type="Gene3D" id="3.30.420.260">
    <property type="match status" value="1"/>
</dbReference>
<sequence>MPERAINDIDSNQSEQLILSIRLGTDGFSFAIHSPSNKQPEAFLHKETVSSLPFIANLKQLFSELDFLNRPYKQVNILLAGSRFTIVPLNMFDEKQMDSVFGYNYLRKENEIVLYNILNGNDVVLLFGIDKNVHQYLIEQYPQANICSHITPLIAYFSGCDGAEKDFSRKMYIALHEQSIDICCFEYKRPIFINSFEYQHIDDCIYYILHIWKQIDLNQETNNLYLIGTIPDKERLMKELKRYILHVYAIKTNDKIPFDMQILAV</sequence>
<evidence type="ECO:0008006" key="2">
    <source>
        <dbReference type="Google" id="ProtNLM"/>
    </source>
</evidence>
<protein>
    <recommendedName>
        <fullName evidence="2">DUF3822 family protein</fullName>
    </recommendedName>
</protein>
<organism evidence="1">
    <name type="scientific">termite gut metagenome</name>
    <dbReference type="NCBI Taxonomy" id="433724"/>
    <lineage>
        <taxon>unclassified sequences</taxon>
        <taxon>metagenomes</taxon>
        <taxon>organismal metagenomes</taxon>
    </lineage>
</organism>
<dbReference type="AlphaFoldDB" id="A0A5J4QX56"/>
<dbReference type="Pfam" id="PF12864">
    <property type="entry name" value="DUF3822"/>
    <property type="match status" value="1"/>
</dbReference>
<comment type="caution">
    <text evidence="1">The sequence shown here is derived from an EMBL/GenBank/DDBJ whole genome shotgun (WGS) entry which is preliminary data.</text>
</comment>
<reference evidence="1" key="1">
    <citation type="submission" date="2019-03" db="EMBL/GenBank/DDBJ databases">
        <title>Single cell metagenomics reveals metabolic interactions within the superorganism composed of flagellate Streblomastix strix and complex community of Bacteroidetes bacteria on its surface.</title>
        <authorList>
            <person name="Treitli S.C."/>
            <person name="Kolisko M."/>
            <person name="Husnik F."/>
            <person name="Keeling P."/>
            <person name="Hampl V."/>
        </authorList>
    </citation>
    <scope>NUCLEOTIDE SEQUENCE</scope>
    <source>
        <strain evidence="1">STM</strain>
    </source>
</reference>
<dbReference type="InterPro" id="IPR024213">
    <property type="entry name" value="DUF3822"/>
</dbReference>
<dbReference type="Gene3D" id="3.30.420.250">
    <property type="match status" value="1"/>
</dbReference>
<dbReference type="CDD" id="cd24013">
    <property type="entry name" value="ASKHA_ATPase_BT3980-like"/>
    <property type="match status" value="1"/>
</dbReference>
<evidence type="ECO:0000313" key="1">
    <source>
        <dbReference type="EMBL" id="KAA6325133.1"/>
    </source>
</evidence>
<accession>A0A5J4QX56</accession>
<dbReference type="EMBL" id="SNRY01002427">
    <property type="protein sequence ID" value="KAA6325133.1"/>
    <property type="molecule type" value="Genomic_DNA"/>
</dbReference>
<name>A0A5J4QX56_9ZZZZ</name>
<gene>
    <name evidence="1" type="ORF">EZS27_025618</name>
</gene>